<gene>
    <name evidence="1" type="ORF">HD556DRAFT_510591</name>
</gene>
<name>A0A9P7AP17_9AGAM</name>
<dbReference type="AlphaFoldDB" id="A0A9P7AP17"/>
<keyword evidence="2" id="KW-1185">Reference proteome</keyword>
<dbReference type="EMBL" id="JABBWE010000030">
    <property type="protein sequence ID" value="KAG1793518.1"/>
    <property type="molecule type" value="Genomic_DNA"/>
</dbReference>
<accession>A0A9P7AP17</accession>
<dbReference type="Proteomes" id="UP000719766">
    <property type="component" value="Unassembled WGS sequence"/>
</dbReference>
<evidence type="ECO:0000313" key="1">
    <source>
        <dbReference type="EMBL" id="KAG1793518.1"/>
    </source>
</evidence>
<reference evidence="1" key="1">
    <citation type="journal article" date="2020" name="New Phytol.">
        <title>Comparative genomics reveals dynamic genome evolution in host specialist ectomycorrhizal fungi.</title>
        <authorList>
            <person name="Lofgren L.A."/>
            <person name="Nguyen N.H."/>
            <person name="Vilgalys R."/>
            <person name="Ruytinx J."/>
            <person name="Liao H.L."/>
            <person name="Branco S."/>
            <person name="Kuo A."/>
            <person name="LaButti K."/>
            <person name="Lipzen A."/>
            <person name="Andreopoulos W."/>
            <person name="Pangilinan J."/>
            <person name="Riley R."/>
            <person name="Hundley H."/>
            <person name="Na H."/>
            <person name="Barry K."/>
            <person name="Grigoriev I.V."/>
            <person name="Stajich J.E."/>
            <person name="Kennedy P.G."/>
        </authorList>
    </citation>
    <scope>NUCLEOTIDE SEQUENCE</scope>
    <source>
        <strain evidence="1">S12</strain>
    </source>
</reference>
<organism evidence="1 2">
    <name type="scientific">Suillus plorans</name>
    <dbReference type="NCBI Taxonomy" id="116603"/>
    <lineage>
        <taxon>Eukaryota</taxon>
        <taxon>Fungi</taxon>
        <taxon>Dikarya</taxon>
        <taxon>Basidiomycota</taxon>
        <taxon>Agaricomycotina</taxon>
        <taxon>Agaricomycetes</taxon>
        <taxon>Agaricomycetidae</taxon>
        <taxon>Boletales</taxon>
        <taxon>Suillineae</taxon>
        <taxon>Suillaceae</taxon>
        <taxon>Suillus</taxon>
    </lineage>
</organism>
<protein>
    <submittedName>
        <fullName evidence="1">Uncharacterized protein</fullName>
    </submittedName>
</protein>
<evidence type="ECO:0000313" key="2">
    <source>
        <dbReference type="Proteomes" id="UP000719766"/>
    </source>
</evidence>
<dbReference type="OrthoDB" id="329835at2759"/>
<dbReference type="RefSeq" id="XP_041159943.1">
    <property type="nucleotide sequence ID" value="XM_041310822.1"/>
</dbReference>
<dbReference type="GeneID" id="64604586"/>
<sequence>MADALSRVLARLQNLPVMSLPTDYPRSTGANKLIEAAHLADLSEQTSLSLLKLALHAESEDGGEDENKTSETKPSAFHLFLSAFLVLLHRYMNVLRTLPRGKRSALGACCTWWV</sequence>
<comment type="caution">
    <text evidence="1">The sequence shown here is derived from an EMBL/GenBank/DDBJ whole genome shotgun (WGS) entry which is preliminary data.</text>
</comment>
<proteinExistence type="predicted"/>